<keyword evidence="5" id="KW-1185">Reference proteome</keyword>
<dbReference type="Gene3D" id="1.25.40.10">
    <property type="entry name" value="Tetratricopeptide repeat domain"/>
    <property type="match status" value="1"/>
</dbReference>
<evidence type="ECO:0000259" key="3">
    <source>
        <dbReference type="PROSITE" id="PS51755"/>
    </source>
</evidence>
<proteinExistence type="predicted"/>
<accession>A0ABY2SK19</accession>
<dbReference type="SUPFAM" id="SSF46894">
    <property type="entry name" value="C-terminal effector domain of the bipartite response regulators"/>
    <property type="match status" value="1"/>
</dbReference>
<name>A0ABY2SK19_9HYPH</name>
<dbReference type="EMBL" id="SZPQ01000022">
    <property type="protein sequence ID" value="TKI05089.1"/>
    <property type="molecule type" value="Genomic_DNA"/>
</dbReference>
<comment type="caution">
    <text evidence="4">The sequence shown here is derived from an EMBL/GenBank/DDBJ whole genome shotgun (WGS) entry which is preliminary data.</text>
</comment>
<dbReference type="InterPro" id="IPR001867">
    <property type="entry name" value="OmpR/PhoB-type_DNA-bd"/>
</dbReference>
<dbReference type="InterPro" id="IPR016032">
    <property type="entry name" value="Sig_transdc_resp-reg_C-effctor"/>
</dbReference>
<dbReference type="RefSeq" id="WP_136991055.1">
    <property type="nucleotide sequence ID" value="NZ_SZPQ01000022.1"/>
</dbReference>
<dbReference type="Gene3D" id="1.10.10.10">
    <property type="entry name" value="Winged helix-like DNA-binding domain superfamily/Winged helix DNA-binding domain"/>
    <property type="match status" value="1"/>
</dbReference>
<evidence type="ECO:0000313" key="5">
    <source>
        <dbReference type="Proteomes" id="UP000305202"/>
    </source>
</evidence>
<dbReference type="Pfam" id="PF00486">
    <property type="entry name" value="Trans_reg_C"/>
    <property type="match status" value="1"/>
</dbReference>
<dbReference type="SUPFAM" id="SSF48452">
    <property type="entry name" value="TPR-like"/>
    <property type="match status" value="1"/>
</dbReference>
<dbReference type="InterPro" id="IPR036388">
    <property type="entry name" value="WH-like_DNA-bd_sf"/>
</dbReference>
<sequence length="582" mass="64837">MMICSNEHAVKANPLPLAIRGIRKEVVKHFPVRYCFGDFVLEPSRLLFHKNKQIGISPKELGVLVLLLDSAGEIVTKDDIIREVWSGGNVGEESLTRCVYVLRRILREGKQQRFIDTIYGRGYRFTQPVTRTVPSDSPAAGECVFAVLPFRLGSRPDALNLHDAIVQEMAGHAASGVQVLPSSLTQHCGSLLSMLDVLEKVRPDYYLAGYELDLSEGPALRIELIRAQDHVVLHREGIPLDNPLDIERVKGLVRPFIIRHISGLCKRDDPACLPLAACDPWALLREGREAYLLYTPESLVRARTLLLRCQQLLPEDIAVQTYLAECYFALGQMGMQELDGALRECAMLVERVLATEPRHAPALALNGVLHGLNSRFPLAAEQFRQALASDGDDPAVQFYYAWHLFIVGEIKRALHFARQAYQTLPTMTAIPVLMMWLFYCDGDASAALELADRQPGEVMRHPVLLSMKAVILCTEGQPRLARELIAHLRLGGERDGIVYFNTLYARLFSMPAAADREQLAHIMQRDAHPMPSALLPAIIQDQGVGVAKKWYDKIIGASSPCHLLWRHDPRVRPLSLAAGGAV</sequence>
<evidence type="ECO:0000256" key="2">
    <source>
        <dbReference type="PROSITE-ProRule" id="PRU01091"/>
    </source>
</evidence>
<dbReference type="PROSITE" id="PS51755">
    <property type="entry name" value="OMPR_PHOB"/>
    <property type="match status" value="1"/>
</dbReference>
<evidence type="ECO:0000313" key="4">
    <source>
        <dbReference type="EMBL" id="TKI05089.1"/>
    </source>
</evidence>
<reference evidence="4 5" key="1">
    <citation type="submission" date="2019-04" db="EMBL/GenBank/DDBJ databases">
        <authorList>
            <person name="Li M."/>
            <person name="Gao C."/>
        </authorList>
    </citation>
    <scope>NUCLEOTIDE SEQUENCE [LARGE SCALE GENOMIC DNA]</scope>
    <source>
        <strain evidence="4 5">BGMRC 2031</strain>
    </source>
</reference>
<evidence type="ECO:0000256" key="1">
    <source>
        <dbReference type="ARBA" id="ARBA00023125"/>
    </source>
</evidence>
<dbReference type="CDD" id="cd00383">
    <property type="entry name" value="trans_reg_C"/>
    <property type="match status" value="1"/>
</dbReference>
<dbReference type="SMART" id="SM00862">
    <property type="entry name" value="Trans_reg_C"/>
    <property type="match status" value="1"/>
</dbReference>
<dbReference type="Proteomes" id="UP000305202">
    <property type="component" value="Unassembled WGS sequence"/>
</dbReference>
<organism evidence="4 5">
    <name type="scientific">Martelella alba</name>
    <dbReference type="NCBI Taxonomy" id="2590451"/>
    <lineage>
        <taxon>Bacteria</taxon>
        <taxon>Pseudomonadati</taxon>
        <taxon>Pseudomonadota</taxon>
        <taxon>Alphaproteobacteria</taxon>
        <taxon>Hyphomicrobiales</taxon>
        <taxon>Aurantimonadaceae</taxon>
        <taxon>Martelella</taxon>
    </lineage>
</organism>
<feature type="DNA-binding region" description="OmpR/PhoB-type" evidence="2">
    <location>
        <begin position="31"/>
        <end position="127"/>
    </location>
</feature>
<dbReference type="InterPro" id="IPR011990">
    <property type="entry name" value="TPR-like_helical_dom_sf"/>
</dbReference>
<protein>
    <recommendedName>
        <fullName evidence="3">OmpR/PhoB-type domain-containing protein</fullName>
    </recommendedName>
</protein>
<keyword evidence="1 2" id="KW-0238">DNA-binding</keyword>
<feature type="domain" description="OmpR/PhoB-type" evidence="3">
    <location>
        <begin position="31"/>
        <end position="127"/>
    </location>
</feature>
<gene>
    <name evidence="4" type="ORF">FCN80_15390</name>
</gene>